<proteinExistence type="predicted"/>
<dbReference type="InterPro" id="IPR011009">
    <property type="entry name" value="Kinase-like_dom_sf"/>
</dbReference>
<evidence type="ECO:0000259" key="1">
    <source>
        <dbReference type="PROSITE" id="PS50011"/>
    </source>
</evidence>
<evidence type="ECO:0000313" key="2">
    <source>
        <dbReference type="WBParaSite" id="SSLN_0000921601-mRNA-1"/>
    </source>
</evidence>
<dbReference type="SUPFAM" id="SSF56112">
    <property type="entry name" value="Protein kinase-like (PK-like)"/>
    <property type="match status" value="1"/>
</dbReference>
<feature type="domain" description="Protein kinase" evidence="1">
    <location>
        <begin position="1"/>
        <end position="141"/>
    </location>
</feature>
<dbReference type="WBParaSite" id="SSLN_0000921601-mRNA-1">
    <property type="protein sequence ID" value="SSLN_0000921601-mRNA-1"/>
    <property type="gene ID" value="SSLN_0000921601"/>
</dbReference>
<dbReference type="PANTHER" id="PTHR24347">
    <property type="entry name" value="SERINE/THREONINE-PROTEIN KINASE"/>
    <property type="match status" value="1"/>
</dbReference>
<reference evidence="2" key="1">
    <citation type="submission" date="2016-06" db="UniProtKB">
        <authorList>
            <consortium name="WormBaseParasite"/>
        </authorList>
    </citation>
    <scope>IDENTIFICATION</scope>
</reference>
<name>A0A183SXC7_SCHSO</name>
<sequence length="200" mass="22467">LAFCMREILKDTSDKLTDRIISISEVDVSFTTILGRDTEMEMVCGDSTFCAPEVLLSHQYGTSVDMWALGVLLFLMICGTEPFQRAEEGETFRSILQASYELNRPEWGTVTMHAKDVIKRLLVVDPLIRMTAAQTLKHDWILGDATPDLHLPASQFALSKYNKRSAKKVGSFRSSRVFQSSLFYADCPFDLSLAVATNVR</sequence>
<dbReference type="Gene3D" id="1.10.510.10">
    <property type="entry name" value="Transferase(Phosphotransferase) domain 1"/>
    <property type="match status" value="1"/>
</dbReference>
<protein>
    <submittedName>
        <fullName evidence="2">Protein kinase domain-containing protein</fullName>
    </submittedName>
</protein>
<dbReference type="SMART" id="SM00220">
    <property type="entry name" value="S_TKc"/>
    <property type="match status" value="1"/>
</dbReference>
<dbReference type="AlphaFoldDB" id="A0A183SXC7"/>
<organism evidence="2">
    <name type="scientific">Schistocephalus solidus</name>
    <name type="common">Tapeworm</name>
    <dbReference type="NCBI Taxonomy" id="70667"/>
    <lineage>
        <taxon>Eukaryota</taxon>
        <taxon>Metazoa</taxon>
        <taxon>Spiralia</taxon>
        <taxon>Lophotrochozoa</taxon>
        <taxon>Platyhelminthes</taxon>
        <taxon>Cestoda</taxon>
        <taxon>Eucestoda</taxon>
        <taxon>Diphyllobothriidea</taxon>
        <taxon>Diphyllobothriidae</taxon>
        <taxon>Schistocephalus</taxon>
    </lineage>
</organism>
<dbReference type="Pfam" id="PF00069">
    <property type="entry name" value="Pkinase"/>
    <property type="match status" value="1"/>
</dbReference>
<dbReference type="GO" id="GO:0005524">
    <property type="term" value="F:ATP binding"/>
    <property type="evidence" value="ECO:0007669"/>
    <property type="project" value="InterPro"/>
</dbReference>
<dbReference type="InterPro" id="IPR000719">
    <property type="entry name" value="Prot_kinase_dom"/>
</dbReference>
<dbReference type="PROSITE" id="PS50011">
    <property type="entry name" value="PROTEIN_KINASE_DOM"/>
    <property type="match status" value="1"/>
</dbReference>
<dbReference type="GO" id="GO:0004672">
    <property type="term" value="F:protein kinase activity"/>
    <property type="evidence" value="ECO:0007669"/>
    <property type="project" value="InterPro"/>
</dbReference>
<accession>A0A183SXC7</accession>